<protein>
    <submittedName>
        <fullName evidence="3">Unnamed protein product</fullName>
    </submittedName>
</protein>
<proteinExistence type="predicted"/>
<organism evidence="3 4">
    <name type="scientific">Aspergillus oryzae</name>
    <name type="common">Yellow koji mold</name>
    <dbReference type="NCBI Taxonomy" id="5062"/>
    <lineage>
        <taxon>Eukaryota</taxon>
        <taxon>Fungi</taxon>
        <taxon>Dikarya</taxon>
        <taxon>Ascomycota</taxon>
        <taxon>Pezizomycotina</taxon>
        <taxon>Eurotiomycetes</taxon>
        <taxon>Eurotiomycetidae</taxon>
        <taxon>Eurotiales</taxon>
        <taxon>Aspergillaceae</taxon>
        <taxon>Aspergillus</taxon>
        <taxon>Aspergillus subgen. Circumdati</taxon>
    </lineage>
</organism>
<evidence type="ECO:0000313" key="3">
    <source>
        <dbReference type="EMBL" id="GMG36808.1"/>
    </source>
</evidence>
<dbReference type="PANTHER" id="PTHR11645:SF0">
    <property type="entry name" value="PYRROLINE-5-CARBOXYLATE REDUCTASE 3"/>
    <property type="match status" value="1"/>
</dbReference>
<dbReference type="GO" id="GO:0055129">
    <property type="term" value="P:L-proline biosynthetic process"/>
    <property type="evidence" value="ECO:0007669"/>
    <property type="project" value="TreeGrafter"/>
</dbReference>
<dbReference type="SUPFAM" id="SSF48179">
    <property type="entry name" value="6-phosphogluconate dehydrogenase C-terminal domain-like"/>
    <property type="match status" value="1"/>
</dbReference>
<dbReference type="PANTHER" id="PTHR11645">
    <property type="entry name" value="PYRROLINE-5-CARBOXYLATE REDUCTASE"/>
    <property type="match status" value="1"/>
</dbReference>
<comment type="caution">
    <text evidence="3">The sequence shown here is derived from an EMBL/GenBank/DDBJ whole genome shotgun (WGS) entry which is preliminary data.</text>
</comment>
<dbReference type="InterPro" id="IPR029036">
    <property type="entry name" value="P5CR_dimer"/>
</dbReference>
<dbReference type="AlphaFoldDB" id="A0AAN4YYC5"/>
<evidence type="ECO:0000256" key="1">
    <source>
        <dbReference type="ARBA" id="ARBA00023002"/>
    </source>
</evidence>
<dbReference type="Gene3D" id="1.10.3730.10">
    <property type="entry name" value="ProC C-terminal domain-like"/>
    <property type="match status" value="1"/>
</dbReference>
<name>A0AAN4YYC5_ASPOZ</name>
<evidence type="ECO:0000313" key="4">
    <source>
        <dbReference type="Proteomes" id="UP001165205"/>
    </source>
</evidence>
<dbReference type="Pfam" id="PF14748">
    <property type="entry name" value="P5CR_dimer"/>
    <property type="match status" value="1"/>
</dbReference>
<dbReference type="Proteomes" id="UP001165205">
    <property type="component" value="Unassembled WGS sequence"/>
</dbReference>
<dbReference type="EMBL" id="BSYA01000213">
    <property type="protein sequence ID" value="GMG36808.1"/>
    <property type="molecule type" value="Genomic_DNA"/>
</dbReference>
<reference evidence="3" key="1">
    <citation type="submission" date="2023-04" db="EMBL/GenBank/DDBJ databases">
        <title>Aspergillus oryzae NBRC 4228.</title>
        <authorList>
            <person name="Ichikawa N."/>
            <person name="Sato H."/>
            <person name="Tonouchi N."/>
        </authorList>
    </citation>
    <scope>NUCLEOTIDE SEQUENCE</scope>
    <source>
        <strain evidence="3">NBRC 4228</strain>
    </source>
</reference>
<evidence type="ECO:0000259" key="2">
    <source>
        <dbReference type="Pfam" id="PF14748"/>
    </source>
</evidence>
<dbReference type="InterPro" id="IPR008927">
    <property type="entry name" value="6-PGluconate_DH-like_C_sf"/>
</dbReference>
<sequence length="100" mass="10640">MHDRSGPAHFFFVIESMVAAAESMGLPREAAEPLVIQSCLGAGYLASASSKSVADLRKEVCVPGGSTEKAISHLDQNGVQTLFKVAIQKSLDANLKMQFC</sequence>
<gene>
    <name evidence="3" type="ORF">Aory04_001178200</name>
</gene>
<accession>A0AAN4YYC5</accession>
<feature type="domain" description="Pyrroline-5-carboxylate reductase dimerisation" evidence="2">
    <location>
        <begin position="5"/>
        <end position="93"/>
    </location>
</feature>
<dbReference type="GO" id="GO:0004735">
    <property type="term" value="F:pyrroline-5-carboxylate reductase activity"/>
    <property type="evidence" value="ECO:0007669"/>
    <property type="project" value="TreeGrafter"/>
</dbReference>
<keyword evidence="1" id="KW-0560">Oxidoreductase</keyword>